<gene>
    <name evidence="2" type="ORF">NM686_017565</name>
</gene>
<feature type="signal peptide" evidence="1">
    <location>
        <begin position="1"/>
        <end position="25"/>
    </location>
</feature>
<protein>
    <submittedName>
        <fullName evidence="2">Uncharacterized protein</fullName>
    </submittedName>
</protein>
<keyword evidence="1" id="KW-0732">Signal</keyword>
<feature type="chain" id="PRO_5045936871" evidence="1">
    <location>
        <begin position="26"/>
        <end position="55"/>
    </location>
</feature>
<keyword evidence="3" id="KW-1185">Reference proteome</keyword>
<dbReference type="Proteomes" id="UP001162780">
    <property type="component" value="Chromosome"/>
</dbReference>
<proteinExistence type="predicted"/>
<sequence>MFKLNLKLLFGVAAMLLWSQQNAWADGWRHAERMGRWLAPCRTRYQGTGVLATRR</sequence>
<name>A0ABY7GGS6_9GAMM</name>
<reference evidence="2" key="1">
    <citation type="submission" date="2022-11" db="EMBL/GenBank/DDBJ databases">
        <title>Methylomonas rapida sp. nov., Carotenoid-Producing Obligate Methanotrophs with High Growth Characteristics and Biotechnological Potential.</title>
        <authorList>
            <person name="Tikhonova E.N."/>
            <person name="Suleimanov R.Z."/>
            <person name="Miroshnikov K."/>
            <person name="Oshkin I.Y."/>
            <person name="Belova S.E."/>
            <person name="Danilova O.V."/>
            <person name="Ashikhmin A."/>
            <person name="Konopkin A."/>
            <person name="But S.Y."/>
            <person name="Khmelenina V.N."/>
            <person name="Kuznetsov N."/>
            <person name="Pimenov N.V."/>
            <person name="Dedysh S.N."/>
        </authorList>
    </citation>
    <scope>NUCLEOTIDE SEQUENCE</scope>
    <source>
        <strain evidence="2">MP1</strain>
    </source>
</reference>
<dbReference type="EMBL" id="CP113517">
    <property type="protein sequence ID" value="WAR44162.1"/>
    <property type="molecule type" value="Genomic_DNA"/>
</dbReference>
<dbReference type="RefSeq" id="WP_255189150.1">
    <property type="nucleotide sequence ID" value="NZ_CP113517.1"/>
</dbReference>
<evidence type="ECO:0000256" key="1">
    <source>
        <dbReference type="SAM" id="SignalP"/>
    </source>
</evidence>
<organism evidence="2 3">
    <name type="scientific">Methylomonas rapida</name>
    <dbReference type="NCBI Taxonomy" id="2963939"/>
    <lineage>
        <taxon>Bacteria</taxon>
        <taxon>Pseudomonadati</taxon>
        <taxon>Pseudomonadota</taxon>
        <taxon>Gammaproteobacteria</taxon>
        <taxon>Methylococcales</taxon>
        <taxon>Methylococcaceae</taxon>
        <taxon>Methylomonas</taxon>
    </lineage>
</organism>
<evidence type="ECO:0000313" key="2">
    <source>
        <dbReference type="EMBL" id="WAR44162.1"/>
    </source>
</evidence>
<accession>A0ABY7GGS6</accession>
<evidence type="ECO:0000313" key="3">
    <source>
        <dbReference type="Proteomes" id="UP001162780"/>
    </source>
</evidence>